<protein>
    <submittedName>
        <fullName evidence="2">Uncharacterized protein</fullName>
    </submittedName>
</protein>
<gene>
    <name evidence="2" type="ORF">SAMN04489807_1526</name>
</gene>
<evidence type="ECO:0000313" key="2">
    <source>
        <dbReference type="EMBL" id="SEB61399.1"/>
    </source>
</evidence>
<evidence type="ECO:0000313" key="3">
    <source>
        <dbReference type="Proteomes" id="UP000183750"/>
    </source>
</evidence>
<proteinExistence type="predicted"/>
<reference evidence="3" key="1">
    <citation type="submission" date="2016-10" db="EMBL/GenBank/DDBJ databases">
        <authorList>
            <person name="Varghese N."/>
            <person name="Submissions S."/>
        </authorList>
    </citation>
    <scope>NUCLEOTIDE SEQUENCE [LARGE SCALE GENOMIC DNA]</scope>
    <source>
        <strain evidence="3">DSM 16089</strain>
    </source>
</reference>
<keyword evidence="3" id="KW-1185">Reference proteome</keyword>
<evidence type="ECO:0000256" key="1">
    <source>
        <dbReference type="SAM" id="MobiDB-lite"/>
    </source>
</evidence>
<sequence>MSAMPDPRFELRKVTETEWLILDRRYEAHDARQTVACIYQVDAVEVDVLWLRNLPLASSYMSAEDVLSDLQRFHNPPSRSTAPIRIPHLPPITPASSAPASASAAAATGAHAAAG</sequence>
<dbReference type="EMBL" id="FNSQ01000005">
    <property type="protein sequence ID" value="SEB61399.1"/>
    <property type="molecule type" value="Genomic_DNA"/>
</dbReference>
<name>A0A1H4KS85_9MICO</name>
<accession>A0A1H4KS85</accession>
<organism evidence="2 3">
    <name type="scientific">Microbacterium hydrocarbonoxydans</name>
    <dbReference type="NCBI Taxonomy" id="273678"/>
    <lineage>
        <taxon>Bacteria</taxon>
        <taxon>Bacillati</taxon>
        <taxon>Actinomycetota</taxon>
        <taxon>Actinomycetes</taxon>
        <taxon>Micrococcales</taxon>
        <taxon>Microbacteriaceae</taxon>
        <taxon>Microbacterium</taxon>
    </lineage>
</organism>
<dbReference type="AlphaFoldDB" id="A0A1H4KS85"/>
<feature type="compositionally biased region" description="Low complexity" evidence="1">
    <location>
        <begin position="94"/>
        <end position="115"/>
    </location>
</feature>
<dbReference type="Proteomes" id="UP000183750">
    <property type="component" value="Unassembled WGS sequence"/>
</dbReference>
<feature type="region of interest" description="Disordered" evidence="1">
    <location>
        <begin position="74"/>
        <end position="115"/>
    </location>
</feature>